<dbReference type="Pfam" id="PF13442">
    <property type="entry name" value="Cytochrome_CBB3"/>
    <property type="match status" value="2"/>
</dbReference>
<reference evidence="7 8" key="1">
    <citation type="submission" date="2021-04" db="EMBL/GenBank/DDBJ databases">
        <authorList>
            <person name="Huq M.A."/>
        </authorList>
    </citation>
    <scope>NUCLEOTIDE SEQUENCE [LARGE SCALE GENOMIC DNA]</scope>
    <source>
        <strain evidence="7 8">MAH-13</strain>
    </source>
</reference>
<proteinExistence type="predicted"/>
<evidence type="ECO:0000313" key="7">
    <source>
        <dbReference type="EMBL" id="MBP1473706.1"/>
    </source>
</evidence>
<evidence type="ECO:0000256" key="4">
    <source>
        <dbReference type="PROSITE-ProRule" id="PRU00433"/>
    </source>
</evidence>
<evidence type="ECO:0000256" key="3">
    <source>
        <dbReference type="ARBA" id="ARBA00023004"/>
    </source>
</evidence>
<dbReference type="SUPFAM" id="SSF46626">
    <property type="entry name" value="Cytochrome c"/>
    <property type="match status" value="2"/>
</dbReference>
<dbReference type="Gene3D" id="1.10.760.10">
    <property type="entry name" value="Cytochrome c-like domain"/>
    <property type="match status" value="2"/>
</dbReference>
<dbReference type="PANTHER" id="PTHR33751:SF11">
    <property type="entry name" value="BLL4483 PROTEIN"/>
    <property type="match status" value="1"/>
</dbReference>
<dbReference type="Proteomes" id="UP000823790">
    <property type="component" value="Unassembled WGS sequence"/>
</dbReference>
<protein>
    <submittedName>
        <fullName evidence="7">C-type cytochrome</fullName>
    </submittedName>
</protein>
<keyword evidence="8" id="KW-1185">Reference proteome</keyword>
<comment type="caution">
    <text evidence="7">The sequence shown here is derived from an EMBL/GenBank/DDBJ whole genome shotgun (WGS) entry which is preliminary data.</text>
</comment>
<dbReference type="PANTHER" id="PTHR33751">
    <property type="entry name" value="CBB3-TYPE CYTOCHROME C OXIDASE SUBUNIT FIXP"/>
    <property type="match status" value="1"/>
</dbReference>
<dbReference type="RefSeq" id="WP_209616944.1">
    <property type="nucleotide sequence ID" value="NZ_JAGJRS010000012.1"/>
</dbReference>
<keyword evidence="1 4" id="KW-0349">Heme</keyword>
<feature type="domain" description="Cytochrome c" evidence="6">
    <location>
        <begin position="105"/>
        <end position="188"/>
    </location>
</feature>
<name>A0ABS4DKX3_9GAMM</name>
<keyword evidence="3 4" id="KW-0408">Iron</keyword>
<accession>A0ABS4DKX3</accession>
<feature type="region of interest" description="Disordered" evidence="5">
    <location>
        <begin position="1"/>
        <end position="21"/>
    </location>
</feature>
<evidence type="ECO:0000256" key="1">
    <source>
        <dbReference type="ARBA" id="ARBA00022617"/>
    </source>
</evidence>
<dbReference type="InterPro" id="IPR036909">
    <property type="entry name" value="Cyt_c-like_dom_sf"/>
</dbReference>
<organism evidence="7 8">
    <name type="scientific">Frateuria flava</name>
    <dbReference type="NCBI Taxonomy" id="2821489"/>
    <lineage>
        <taxon>Bacteria</taxon>
        <taxon>Pseudomonadati</taxon>
        <taxon>Pseudomonadota</taxon>
        <taxon>Gammaproteobacteria</taxon>
        <taxon>Lysobacterales</taxon>
        <taxon>Rhodanobacteraceae</taxon>
        <taxon>Frateuria</taxon>
    </lineage>
</organism>
<dbReference type="PROSITE" id="PS51007">
    <property type="entry name" value="CYTC"/>
    <property type="match status" value="2"/>
</dbReference>
<dbReference type="InterPro" id="IPR009056">
    <property type="entry name" value="Cyt_c-like_dom"/>
</dbReference>
<feature type="compositionally biased region" description="Polar residues" evidence="5">
    <location>
        <begin position="1"/>
        <end position="13"/>
    </location>
</feature>
<dbReference type="InterPro" id="IPR050597">
    <property type="entry name" value="Cytochrome_c_Oxidase_Subunit"/>
</dbReference>
<evidence type="ECO:0000259" key="6">
    <source>
        <dbReference type="PROSITE" id="PS51007"/>
    </source>
</evidence>
<evidence type="ECO:0000256" key="2">
    <source>
        <dbReference type="ARBA" id="ARBA00022723"/>
    </source>
</evidence>
<evidence type="ECO:0000313" key="8">
    <source>
        <dbReference type="Proteomes" id="UP000823790"/>
    </source>
</evidence>
<dbReference type="InterPro" id="IPR024167">
    <property type="entry name" value="Cytochrome_c4-like"/>
</dbReference>
<feature type="domain" description="Cytochrome c" evidence="6">
    <location>
        <begin position="8"/>
        <end position="88"/>
    </location>
</feature>
<sequence length="196" mass="20153">MHATSAQALVSQGNGHGAPPCQSCHGADGGGQAAAGFPRLAGLDSAYLARQLADYAAGTRANPVMQPIAQSLSADERQAVAAYYSRLPAPAPPPTAPPSEGIGQTLATRGRWSRQVPACEQCHGPGGVGVGANFPPLAGQPAAYIQAQMEAWQQGTRRNDPLQLMQHVSRKLNADEVAAVAQWFAAQPLPAGSSGQ</sequence>
<keyword evidence="2 4" id="KW-0479">Metal-binding</keyword>
<dbReference type="EMBL" id="JAGJRS010000012">
    <property type="protein sequence ID" value="MBP1473706.1"/>
    <property type="molecule type" value="Genomic_DNA"/>
</dbReference>
<gene>
    <name evidence="7" type="ORF">J7I44_05305</name>
</gene>
<evidence type="ECO:0000256" key="5">
    <source>
        <dbReference type="SAM" id="MobiDB-lite"/>
    </source>
</evidence>
<dbReference type="PIRSF" id="PIRSF000005">
    <property type="entry name" value="Cytochrome_c4"/>
    <property type="match status" value="1"/>
</dbReference>